<dbReference type="OrthoDB" id="7653387at2759"/>
<proteinExistence type="predicted"/>
<evidence type="ECO:0000313" key="3">
    <source>
        <dbReference type="Proteomes" id="UP000479190"/>
    </source>
</evidence>
<feature type="compositionally biased region" description="Low complexity" evidence="1">
    <location>
        <begin position="601"/>
        <end position="615"/>
    </location>
</feature>
<evidence type="ECO:0000313" key="2">
    <source>
        <dbReference type="EMBL" id="CAB0034548.1"/>
    </source>
</evidence>
<feature type="region of interest" description="Disordered" evidence="1">
    <location>
        <begin position="204"/>
        <end position="304"/>
    </location>
</feature>
<gene>
    <name evidence="2" type="ORF">TBRA_LOCUS6446</name>
</gene>
<feature type="compositionally biased region" description="Low complexity" evidence="1">
    <location>
        <begin position="274"/>
        <end position="287"/>
    </location>
</feature>
<feature type="compositionally biased region" description="Basic residues" evidence="1">
    <location>
        <begin position="290"/>
        <end position="300"/>
    </location>
</feature>
<reference evidence="2 3" key="1">
    <citation type="submission" date="2020-02" db="EMBL/GenBank/DDBJ databases">
        <authorList>
            <person name="Ferguson B K."/>
        </authorList>
    </citation>
    <scope>NUCLEOTIDE SEQUENCE [LARGE SCALE GENOMIC DNA]</scope>
</reference>
<feature type="compositionally biased region" description="Basic and acidic residues" evidence="1">
    <location>
        <begin position="237"/>
        <end position="246"/>
    </location>
</feature>
<feature type="compositionally biased region" description="Basic residues" evidence="1">
    <location>
        <begin position="226"/>
        <end position="236"/>
    </location>
</feature>
<organism evidence="2 3">
    <name type="scientific">Trichogramma brassicae</name>
    <dbReference type="NCBI Taxonomy" id="86971"/>
    <lineage>
        <taxon>Eukaryota</taxon>
        <taxon>Metazoa</taxon>
        <taxon>Ecdysozoa</taxon>
        <taxon>Arthropoda</taxon>
        <taxon>Hexapoda</taxon>
        <taxon>Insecta</taxon>
        <taxon>Pterygota</taxon>
        <taxon>Neoptera</taxon>
        <taxon>Endopterygota</taxon>
        <taxon>Hymenoptera</taxon>
        <taxon>Apocrita</taxon>
        <taxon>Proctotrupomorpha</taxon>
        <taxon>Chalcidoidea</taxon>
        <taxon>Trichogrammatidae</taxon>
        <taxon>Trichogramma</taxon>
    </lineage>
</organism>
<feature type="compositionally biased region" description="Acidic residues" evidence="1">
    <location>
        <begin position="337"/>
        <end position="346"/>
    </location>
</feature>
<dbReference type="EMBL" id="CADCXV010000745">
    <property type="protein sequence ID" value="CAB0034548.1"/>
    <property type="molecule type" value="Genomic_DNA"/>
</dbReference>
<dbReference type="Proteomes" id="UP000479190">
    <property type="component" value="Unassembled WGS sequence"/>
</dbReference>
<keyword evidence="3" id="KW-1185">Reference proteome</keyword>
<protein>
    <submittedName>
        <fullName evidence="2">Uncharacterized protein</fullName>
    </submittedName>
</protein>
<feature type="compositionally biased region" description="Polar residues" evidence="1">
    <location>
        <begin position="254"/>
        <end position="273"/>
    </location>
</feature>
<accession>A0A6H5IBX5</accession>
<dbReference type="AlphaFoldDB" id="A0A6H5IBX5"/>
<evidence type="ECO:0000256" key="1">
    <source>
        <dbReference type="SAM" id="MobiDB-lite"/>
    </source>
</evidence>
<feature type="non-terminal residue" evidence="2">
    <location>
        <position position="1"/>
    </location>
</feature>
<feature type="region of interest" description="Disordered" evidence="1">
    <location>
        <begin position="336"/>
        <end position="414"/>
    </location>
</feature>
<sequence>TNSGSSRAKSVDERRARAGENPGTGVLLLLDACVRERSSTRRYIHQTMHWCDDDDSADHQGPSCRRRAIRHQGQRLHRSSRHCESSVAAGIFYIPLLPLPLLALLRINIVVGLYITTAMTYLLSQQQQQQQRTLEIYLAQDGRHAREARQRRGKEITTRWIRRGFDTVFHFYRARQRSMPNDNTTVCGCGVVLDLPKARYGKATTPTRNCNIYIPRNGKENGGGGGHHHRSGKTTKKTSESMEHLSMRGRGPNSRASDMGSTSSVAEHQSSRYSSKNGSGCSNGNASNKKDKRFSSGRRTRSAERISESHYTYIDSGSSIASIRDSAIAEHLYCTIDGEDDDDDDGNNVIVETRAPQQPPQQSTTSATAASAPTTTTTTTASNNAINQQHSTQAAQQQQQNNRPMHAIPSMTSPPPTYDVVIAKTWQHAALRGASPGARAPANLTKTKKNYDLVISARAWNVYKIISFSNQRWRWRRGRSVRASFYTPVTVTYRKLIAKWARKRGGKKIHGLTTLVRGVPVPQAEPAAALAHAAAALDGLVQLVHDAADDDGGQQRRQQPRDTQRRPRAAGQPSRAQGVPDAARAAGRRRARGPAVPPAAQPASGAQEAGGQAAANQSHATQISKRKQSATATHVCGRRFLHGNNGDSVGLRQWNLVLQSHVKKLIIIIVMGEKRATSARDNEVNKKLLTKEQQGNSNNNINYNKRKITIQENTKLKKKFNGSGFIISLLLAGSEDGSSTRLTKHRLFLLPFFDLPGVLFCYYR</sequence>
<feature type="region of interest" description="Disordered" evidence="1">
    <location>
        <begin position="550"/>
        <end position="631"/>
    </location>
</feature>
<name>A0A6H5IBX5_9HYME</name>
<feature type="compositionally biased region" description="Low complexity" evidence="1">
    <location>
        <begin position="347"/>
        <end position="400"/>
    </location>
</feature>